<proteinExistence type="predicted"/>
<dbReference type="InterPro" id="IPR025638">
    <property type="entry name" value="DUF4336"/>
</dbReference>
<protein>
    <recommendedName>
        <fullName evidence="3">DUF4336 domain-containing protein</fullName>
    </recommendedName>
</protein>
<reference evidence="2" key="1">
    <citation type="submission" date="2021-01" db="EMBL/GenBank/DDBJ databases">
        <authorList>
            <person name="Corre E."/>
            <person name="Pelletier E."/>
            <person name="Niang G."/>
            <person name="Scheremetjew M."/>
            <person name="Finn R."/>
            <person name="Kale V."/>
            <person name="Holt S."/>
            <person name="Cochrane G."/>
            <person name="Meng A."/>
            <person name="Brown T."/>
            <person name="Cohen L."/>
        </authorList>
    </citation>
    <scope>NUCLEOTIDE SEQUENCE</scope>
    <source>
        <strain evidence="2">CCMP2078</strain>
    </source>
</reference>
<evidence type="ECO:0000313" key="2">
    <source>
        <dbReference type="EMBL" id="CAD8261384.1"/>
    </source>
</evidence>
<evidence type="ECO:0008006" key="3">
    <source>
        <dbReference type="Google" id="ProtNLM"/>
    </source>
</evidence>
<organism evidence="2">
    <name type="scientific">Pinguiococcus pyrenoidosus</name>
    <dbReference type="NCBI Taxonomy" id="172671"/>
    <lineage>
        <taxon>Eukaryota</taxon>
        <taxon>Sar</taxon>
        <taxon>Stramenopiles</taxon>
        <taxon>Ochrophyta</taxon>
        <taxon>Pinguiophyceae</taxon>
        <taxon>Pinguiochrysidales</taxon>
        <taxon>Pinguiochrysidaceae</taxon>
        <taxon>Pinguiococcus</taxon>
    </lineage>
</organism>
<name>A0A7R9YE05_9STRA</name>
<dbReference type="AlphaFoldDB" id="A0A7R9YE05"/>
<dbReference type="PROSITE" id="PS51257">
    <property type="entry name" value="PROKAR_LIPOPROTEIN"/>
    <property type="match status" value="1"/>
</dbReference>
<feature type="signal peptide" evidence="1">
    <location>
        <begin position="1"/>
        <end position="24"/>
    </location>
</feature>
<sequence length="484" mass="53651">MVGRPMRAAAAVVAVAWLLVSCEALSVLQSSRCLRGSSRIPRPFSSGAASSRLRALRASSEITQIEVPAEPAASEETFYKLWPALPIAPYSRRKTVVREVAKGRMWLFEQKQGILYVQVPVRMTVIRLDSGGLFVYAPVAPTKEVLRTMRELESKYGEVKYIVLPTTAVEHKVFAGPFANAFPEASAWVVPDQWSFPVQLPLSFLGFGFRKFSSLPPSSSVGSGKETVPWAADGELDHVCLGPLLSKGAGGGFEEAAFYHRPSRTLLVTDAVVSIPNDPPPILQDDPRPLLFHAKDDAFDTVQDSAQARRKGWQRIALFGFFFQPAKLDVRTWPEAFAEAKKNPMKGLGWGGLYPFAWQDGWQASFEALRGNGRLQVAPILKELIFNRKPAEVLDWVDEICEWDFNKVVPAHLDAPVAASPRDFRKAFDFLIEDPAMKLPLFELFNAKAASPKPLDEDCEFLRETSDSLTKSGTTFPAMPPVKR</sequence>
<dbReference type="EMBL" id="HBEA01014236">
    <property type="protein sequence ID" value="CAD8261384.1"/>
    <property type="molecule type" value="Transcribed_RNA"/>
</dbReference>
<gene>
    <name evidence="2" type="ORF">PPYR1160_LOCUS10886</name>
</gene>
<dbReference type="Pfam" id="PF14234">
    <property type="entry name" value="DUF4336"/>
    <property type="match status" value="1"/>
</dbReference>
<evidence type="ECO:0000256" key="1">
    <source>
        <dbReference type="SAM" id="SignalP"/>
    </source>
</evidence>
<feature type="chain" id="PRO_5031050849" description="DUF4336 domain-containing protein" evidence="1">
    <location>
        <begin position="25"/>
        <end position="484"/>
    </location>
</feature>
<dbReference type="PANTHER" id="PTHR33835">
    <property type="entry name" value="YALI0C07656P"/>
    <property type="match status" value="1"/>
</dbReference>
<dbReference type="PANTHER" id="PTHR33835:SF2">
    <property type="entry name" value="LYSINE-TRNA LIGASE"/>
    <property type="match status" value="1"/>
</dbReference>
<keyword evidence="1" id="KW-0732">Signal</keyword>
<accession>A0A7R9YE05</accession>